<dbReference type="AlphaFoldDB" id="A0A6H5H603"/>
<accession>A0A6H5H603</accession>
<dbReference type="OrthoDB" id="26184at2759"/>
<protein>
    <submittedName>
        <fullName evidence="2">Uncharacterized protein</fullName>
    </submittedName>
</protein>
<dbReference type="EMBL" id="CADCXU010024219">
    <property type="protein sequence ID" value="CAB0011519.1"/>
    <property type="molecule type" value="Genomic_DNA"/>
</dbReference>
<feature type="non-terminal residue" evidence="2">
    <location>
        <position position="62"/>
    </location>
</feature>
<keyword evidence="3" id="KW-1185">Reference proteome</keyword>
<dbReference type="Proteomes" id="UP000479000">
    <property type="component" value="Unassembled WGS sequence"/>
</dbReference>
<gene>
    <name evidence="2" type="ORF">NTEN_LOCUS16449</name>
</gene>
<name>A0A6H5H603_9HEMI</name>
<evidence type="ECO:0000313" key="2">
    <source>
        <dbReference type="EMBL" id="CAB0011519.1"/>
    </source>
</evidence>
<keyword evidence="1" id="KW-0175">Coiled coil</keyword>
<evidence type="ECO:0000313" key="3">
    <source>
        <dbReference type="Proteomes" id="UP000479000"/>
    </source>
</evidence>
<evidence type="ECO:0000256" key="1">
    <source>
        <dbReference type="SAM" id="Coils"/>
    </source>
</evidence>
<reference evidence="2 3" key="1">
    <citation type="submission" date="2020-02" db="EMBL/GenBank/DDBJ databases">
        <authorList>
            <person name="Ferguson B K."/>
        </authorList>
    </citation>
    <scope>NUCLEOTIDE SEQUENCE [LARGE SCALE GENOMIC DNA]</scope>
</reference>
<organism evidence="2 3">
    <name type="scientific">Nesidiocoris tenuis</name>
    <dbReference type="NCBI Taxonomy" id="355587"/>
    <lineage>
        <taxon>Eukaryota</taxon>
        <taxon>Metazoa</taxon>
        <taxon>Ecdysozoa</taxon>
        <taxon>Arthropoda</taxon>
        <taxon>Hexapoda</taxon>
        <taxon>Insecta</taxon>
        <taxon>Pterygota</taxon>
        <taxon>Neoptera</taxon>
        <taxon>Paraneoptera</taxon>
        <taxon>Hemiptera</taxon>
        <taxon>Heteroptera</taxon>
        <taxon>Panheteroptera</taxon>
        <taxon>Cimicomorpha</taxon>
        <taxon>Miridae</taxon>
        <taxon>Dicyphina</taxon>
        <taxon>Nesidiocoris</taxon>
    </lineage>
</organism>
<proteinExistence type="predicted"/>
<sequence>MSPIIVIDSLSDSSCFLAGHLKSYLKSVLQRELKLKEEQDRLISDYEEEIVETQRLVDDLMS</sequence>
<feature type="coiled-coil region" evidence="1">
    <location>
        <begin position="29"/>
        <end position="56"/>
    </location>
</feature>